<dbReference type="Proteomes" id="UP001295444">
    <property type="component" value="Chromosome 11"/>
</dbReference>
<keyword evidence="2" id="KW-1185">Reference proteome</keyword>
<sequence>CKPVCPKPVPQTQCPPPQVCKPVCPEPVQKCPKPQEPCKPTPQCPQEQHCVKK</sequence>
<evidence type="ECO:0000313" key="1">
    <source>
        <dbReference type="EMBL" id="CAH2321199.1"/>
    </source>
</evidence>
<proteinExistence type="predicted"/>
<dbReference type="AlphaFoldDB" id="A0AAD1WPU4"/>
<name>A0AAD1WPU4_PELCU</name>
<reference evidence="1" key="1">
    <citation type="submission" date="2022-03" db="EMBL/GenBank/DDBJ databases">
        <authorList>
            <person name="Alioto T."/>
            <person name="Alioto T."/>
            <person name="Gomez Garrido J."/>
        </authorList>
    </citation>
    <scope>NUCLEOTIDE SEQUENCE</scope>
</reference>
<organism evidence="1 2">
    <name type="scientific">Pelobates cultripes</name>
    <name type="common">Western spadefoot toad</name>
    <dbReference type="NCBI Taxonomy" id="61616"/>
    <lineage>
        <taxon>Eukaryota</taxon>
        <taxon>Metazoa</taxon>
        <taxon>Chordata</taxon>
        <taxon>Craniata</taxon>
        <taxon>Vertebrata</taxon>
        <taxon>Euteleostomi</taxon>
        <taxon>Amphibia</taxon>
        <taxon>Batrachia</taxon>
        <taxon>Anura</taxon>
        <taxon>Pelobatoidea</taxon>
        <taxon>Pelobatidae</taxon>
        <taxon>Pelobates</taxon>
    </lineage>
</organism>
<evidence type="ECO:0000313" key="2">
    <source>
        <dbReference type="Proteomes" id="UP001295444"/>
    </source>
</evidence>
<dbReference type="EMBL" id="OW240922">
    <property type="protein sequence ID" value="CAH2321199.1"/>
    <property type="molecule type" value="Genomic_DNA"/>
</dbReference>
<protein>
    <submittedName>
        <fullName evidence="1">Uncharacterized protein</fullName>
    </submittedName>
</protein>
<accession>A0AAD1WPU4</accession>
<gene>
    <name evidence="1" type="ORF">PECUL_23A016732</name>
</gene>
<feature type="non-terminal residue" evidence="1">
    <location>
        <position position="1"/>
    </location>
</feature>